<organism evidence="2 3">
    <name type="scientific">Strongylocentrotus purpuratus</name>
    <name type="common">Purple sea urchin</name>
    <dbReference type="NCBI Taxonomy" id="7668"/>
    <lineage>
        <taxon>Eukaryota</taxon>
        <taxon>Metazoa</taxon>
        <taxon>Echinodermata</taxon>
        <taxon>Eleutherozoa</taxon>
        <taxon>Echinozoa</taxon>
        <taxon>Echinoidea</taxon>
        <taxon>Euechinoidea</taxon>
        <taxon>Echinacea</taxon>
        <taxon>Camarodonta</taxon>
        <taxon>Echinidea</taxon>
        <taxon>Strongylocentrotidae</taxon>
        <taxon>Strongylocentrotus</taxon>
    </lineage>
</organism>
<feature type="domain" description="C-type lectin" evidence="1">
    <location>
        <begin position="16"/>
        <end position="148"/>
    </location>
</feature>
<sequence length="151" mass="16794">MLSIFIGSSETEWECTSSKCYRFDGRTLKWQDAHDFCPTLGPITTVAGERTPTLLFAGTEEGSQLAILKALFRSVYVPVVWINCNEMETEGLYMCDVGGTEAVQINSTSKNWESGYPSGNGNEKCVLMTEQYKWRGSGCNHDLLSICQIVL</sequence>
<dbReference type="CDD" id="cd00037">
    <property type="entry name" value="CLECT"/>
    <property type="match status" value="1"/>
</dbReference>
<keyword evidence="3" id="KW-1185">Reference proteome</keyword>
<dbReference type="PROSITE" id="PS50041">
    <property type="entry name" value="C_TYPE_LECTIN_2"/>
    <property type="match status" value="1"/>
</dbReference>
<reference evidence="2" key="2">
    <citation type="submission" date="2021-01" db="UniProtKB">
        <authorList>
            <consortium name="EnsemblMetazoa"/>
        </authorList>
    </citation>
    <scope>IDENTIFICATION</scope>
</reference>
<dbReference type="InterPro" id="IPR016187">
    <property type="entry name" value="CTDL_fold"/>
</dbReference>
<evidence type="ECO:0000313" key="2">
    <source>
        <dbReference type="EnsemblMetazoa" id="XP_030848129"/>
    </source>
</evidence>
<dbReference type="SUPFAM" id="SSF56436">
    <property type="entry name" value="C-type lectin-like"/>
    <property type="match status" value="1"/>
</dbReference>
<dbReference type="KEGG" id="spu:105446548"/>
<dbReference type="EnsemblMetazoa" id="XM_030992269">
    <property type="protein sequence ID" value="XP_030848129"/>
    <property type="gene ID" value="LOC105446548"/>
</dbReference>
<evidence type="ECO:0000259" key="1">
    <source>
        <dbReference type="PROSITE" id="PS50041"/>
    </source>
</evidence>
<dbReference type="InterPro" id="IPR016186">
    <property type="entry name" value="C-type_lectin-like/link_sf"/>
</dbReference>
<dbReference type="InterPro" id="IPR001304">
    <property type="entry name" value="C-type_lectin-like"/>
</dbReference>
<dbReference type="RefSeq" id="XP_030848129.1">
    <property type="nucleotide sequence ID" value="XM_030992269.1"/>
</dbReference>
<accession>A0A7M7PES8</accession>
<reference evidence="3" key="1">
    <citation type="submission" date="2015-02" db="EMBL/GenBank/DDBJ databases">
        <title>Genome sequencing for Strongylocentrotus purpuratus.</title>
        <authorList>
            <person name="Murali S."/>
            <person name="Liu Y."/>
            <person name="Vee V."/>
            <person name="English A."/>
            <person name="Wang M."/>
            <person name="Skinner E."/>
            <person name="Han Y."/>
            <person name="Muzny D.M."/>
            <person name="Worley K.C."/>
            <person name="Gibbs R.A."/>
        </authorList>
    </citation>
    <scope>NUCLEOTIDE SEQUENCE</scope>
</reference>
<protein>
    <recommendedName>
        <fullName evidence="1">C-type lectin domain-containing protein</fullName>
    </recommendedName>
</protein>
<dbReference type="SMART" id="SM00034">
    <property type="entry name" value="CLECT"/>
    <property type="match status" value="1"/>
</dbReference>
<dbReference type="Gene3D" id="3.10.100.10">
    <property type="entry name" value="Mannose-Binding Protein A, subunit A"/>
    <property type="match status" value="1"/>
</dbReference>
<dbReference type="InParanoid" id="A0A7M7PES8"/>
<dbReference type="AlphaFoldDB" id="A0A7M7PES8"/>
<dbReference type="OrthoDB" id="418245at2759"/>
<dbReference type="Pfam" id="PF00059">
    <property type="entry name" value="Lectin_C"/>
    <property type="match status" value="1"/>
</dbReference>
<name>A0A7M7PES8_STRPU</name>
<proteinExistence type="predicted"/>
<evidence type="ECO:0000313" key="3">
    <source>
        <dbReference type="Proteomes" id="UP000007110"/>
    </source>
</evidence>
<dbReference type="Proteomes" id="UP000007110">
    <property type="component" value="Unassembled WGS sequence"/>
</dbReference>
<dbReference type="GeneID" id="105446548"/>